<dbReference type="RefSeq" id="WP_015250345.1">
    <property type="nucleotide sequence ID" value="NC_019892.1"/>
</dbReference>
<dbReference type="Proteomes" id="UP000010798">
    <property type="component" value="Chromosome"/>
</dbReference>
<evidence type="ECO:0000256" key="1">
    <source>
        <dbReference type="SAM" id="MobiDB-lite"/>
    </source>
</evidence>
<sequence>MRNHWARRVAVGLILAFPLLLSVVASPTPLSLARGLEAALPILAVETVLVGGLLVARRERRRLLVELDVARTMATRAASRPSSPLVKTKAPAWRSVSGSPGV</sequence>
<protein>
    <submittedName>
        <fullName evidence="3">Uncharacterized protein</fullName>
    </submittedName>
</protein>
<name>L0DS94_SINAD</name>
<evidence type="ECO:0000313" key="4">
    <source>
        <dbReference type="Proteomes" id="UP000010798"/>
    </source>
</evidence>
<feature type="region of interest" description="Disordered" evidence="1">
    <location>
        <begin position="75"/>
        <end position="102"/>
    </location>
</feature>
<dbReference type="EMBL" id="CP003364">
    <property type="protein sequence ID" value="AGA31276.1"/>
    <property type="molecule type" value="Genomic_DNA"/>
</dbReference>
<reference evidence="3 4" key="1">
    <citation type="submission" date="2012-02" db="EMBL/GenBank/DDBJ databases">
        <title>Complete sequence of chromosome of Singulisphaera acidiphila DSM 18658.</title>
        <authorList>
            <consortium name="US DOE Joint Genome Institute (JGI-PGF)"/>
            <person name="Lucas S."/>
            <person name="Copeland A."/>
            <person name="Lapidus A."/>
            <person name="Glavina del Rio T."/>
            <person name="Dalin E."/>
            <person name="Tice H."/>
            <person name="Bruce D."/>
            <person name="Goodwin L."/>
            <person name="Pitluck S."/>
            <person name="Peters L."/>
            <person name="Ovchinnikova G."/>
            <person name="Chertkov O."/>
            <person name="Kyrpides N."/>
            <person name="Mavromatis K."/>
            <person name="Ivanova N."/>
            <person name="Brettin T."/>
            <person name="Detter J.C."/>
            <person name="Han C."/>
            <person name="Larimer F."/>
            <person name="Land M."/>
            <person name="Hauser L."/>
            <person name="Markowitz V."/>
            <person name="Cheng J.-F."/>
            <person name="Hugenholtz P."/>
            <person name="Woyke T."/>
            <person name="Wu D."/>
            <person name="Tindall B."/>
            <person name="Pomrenke H."/>
            <person name="Brambilla E."/>
            <person name="Klenk H.-P."/>
            <person name="Eisen J.A."/>
        </authorList>
    </citation>
    <scope>NUCLEOTIDE SEQUENCE [LARGE SCALE GENOMIC DNA]</scope>
    <source>
        <strain evidence="4">ATCC BAA-1392 / DSM 18658 / VKM B-2454 / MOB10</strain>
    </source>
</reference>
<gene>
    <name evidence="3" type="ordered locus">Sinac_7228</name>
</gene>
<evidence type="ECO:0000256" key="2">
    <source>
        <dbReference type="SAM" id="Phobius"/>
    </source>
</evidence>
<keyword evidence="4" id="KW-1185">Reference proteome</keyword>
<organism evidence="3 4">
    <name type="scientific">Singulisphaera acidiphila (strain ATCC BAA-1392 / DSM 18658 / VKM B-2454 / MOB10)</name>
    <dbReference type="NCBI Taxonomy" id="886293"/>
    <lineage>
        <taxon>Bacteria</taxon>
        <taxon>Pseudomonadati</taxon>
        <taxon>Planctomycetota</taxon>
        <taxon>Planctomycetia</taxon>
        <taxon>Isosphaerales</taxon>
        <taxon>Isosphaeraceae</taxon>
        <taxon>Singulisphaera</taxon>
    </lineage>
</organism>
<keyword evidence="2" id="KW-1133">Transmembrane helix</keyword>
<proteinExistence type="predicted"/>
<dbReference type="KEGG" id="saci:Sinac_7228"/>
<keyword evidence="2" id="KW-0472">Membrane</keyword>
<evidence type="ECO:0000313" key="3">
    <source>
        <dbReference type="EMBL" id="AGA31276.1"/>
    </source>
</evidence>
<accession>L0DS94</accession>
<feature type="transmembrane region" description="Helical" evidence="2">
    <location>
        <begin position="35"/>
        <end position="56"/>
    </location>
</feature>
<dbReference type="AlphaFoldDB" id="L0DS94"/>
<dbReference type="HOGENOM" id="CLU_2275574_0_0_0"/>
<keyword evidence="2" id="KW-0812">Transmembrane</keyword>